<keyword evidence="2" id="KW-0808">Transferase</keyword>
<protein>
    <submittedName>
        <fullName evidence="2">N-acetyltransferase</fullName>
    </submittedName>
</protein>
<dbReference type="AlphaFoldDB" id="A0A5R9Q370"/>
<dbReference type="SUPFAM" id="SSF55729">
    <property type="entry name" value="Acyl-CoA N-acyltransferases (Nat)"/>
    <property type="match status" value="1"/>
</dbReference>
<dbReference type="InterPro" id="IPR000182">
    <property type="entry name" value="GNAT_dom"/>
</dbReference>
<feature type="domain" description="N-acetyltransferase" evidence="1">
    <location>
        <begin position="7"/>
        <end position="150"/>
    </location>
</feature>
<dbReference type="Proteomes" id="UP000309186">
    <property type="component" value="Unassembled WGS sequence"/>
</dbReference>
<dbReference type="EMBL" id="PPSW01000011">
    <property type="protein sequence ID" value="TLX47608.1"/>
    <property type="molecule type" value="Genomic_DNA"/>
</dbReference>
<accession>A0A5R9Q370</accession>
<proteinExistence type="predicted"/>
<organism evidence="2 3">
    <name type="scientific">Pseudoalteromonas phenolica</name>
    <dbReference type="NCBI Taxonomy" id="161398"/>
    <lineage>
        <taxon>Bacteria</taxon>
        <taxon>Pseudomonadati</taxon>
        <taxon>Pseudomonadota</taxon>
        <taxon>Gammaproteobacteria</taxon>
        <taxon>Alteromonadales</taxon>
        <taxon>Pseudoalteromonadaceae</taxon>
        <taxon>Pseudoalteromonas</taxon>
    </lineage>
</organism>
<name>A0A5R9Q370_9GAMM</name>
<dbReference type="CDD" id="cd04301">
    <property type="entry name" value="NAT_SF"/>
    <property type="match status" value="1"/>
</dbReference>
<gene>
    <name evidence="2" type="ORF">C1E24_07635</name>
</gene>
<evidence type="ECO:0000313" key="2">
    <source>
        <dbReference type="EMBL" id="TLX47608.1"/>
    </source>
</evidence>
<dbReference type="OrthoDB" id="5815030at2"/>
<evidence type="ECO:0000313" key="3">
    <source>
        <dbReference type="Proteomes" id="UP000309186"/>
    </source>
</evidence>
<dbReference type="Pfam" id="PF00583">
    <property type="entry name" value="Acetyltransf_1"/>
    <property type="match status" value="1"/>
</dbReference>
<dbReference type="PROSITE" id="PS51186">
    <property type="entry name" value="GNAT"/>
    <property type="match status" value="1"/>
</dbReference>
<dbReference type="PANTHER" id="PTHR43415">
    <property type="entry name" value="SPERMIDINE N(1)-ACETYLTRANSFERASE"/>
    <property type="match status" value="1"/>
</dbReference>
<dbReference type="GO" id="GO:0016747">
    <property type="term" value="F:acyltransferase activity, transferring groups other than amino-acyl groups"/>
    <property type="evidence" value="ECO:0007669"/>
    <property type="project" value="InterPro"/>
</dbReference>
<comment type="caution">
    <text evidence="2">The sequence shown here is derived from an EMBL/GenBank/DDBJ whole genome shotgun (WGS) entry which is preliminary data.</text>
</comment>
<dbReference type="RefSeq" id="WP_138480254.1">
    <property type="nucleotide sequence ID" value="NZ_PPSW01000011.1"/>
</dbReference>
<dbReference type="PANTHER" id="PTHR43415:SF3">
    <property type="entry name" value="GNAT-FAMILY ACETYLTRANSFERASE"/>
    <property type="match status" value="1"/>
</dbReference>
<reference evidence="2 3" key="1">
    <citation type="submission" date="2018-01" db="EMBL/GenBank/DDBJ databases">
        <title>Co-occurrence of chitin degradation, pigmentation and bioactivity in marine Pseudoalteromonas.</title>
        <authorList>
            <person name="Paulsen S."/>
            <person name="Gram L."/>
            <person name="Machado H."/>
        </authorList>
    </citation>
    <scope>NUCLEOTIDE SEQUENCE [LARGE SCALE GENOMIC DNA]</scope>
    <source>
        <strain evidence="2 3">S3663</strain>
    </source>
</reference>
<sequence>MMSQLNIKLFPTLEVHLNDLVAWEQQVDVGEFIFANSKEQHLISMQEPTIQYLSVFQNEQLAGFIILALESETIVEFRRIVIGHRGAGIGQLAIRAMEQYCLEHFACQRIWLDVFDFNERGQHIYRKLGYQEFKRCQHGVHQLLFFEKYF</sequence>
<dbReference type="InterPro" id="IPR016181">
    <property type="entry name" value="Acyl_CoA_acyltransferase"/>
</dbReference>
<evidence type="ECO:0000259" key="1">
    <source>
        <dbReference type="PROSITE" id="PS51186"/>
    </source>
</evidence>
<dbReference type="Gene3D" id="3.40.630.30">
    <property type="match status" value="1"/>
</dbReference>